<reference evidence="1" key="1">
    <citation type="submission" date="2020-08" db="EMBL/GenBank/DDBJ databases">
        <title>Multicomponent nature underlies the extraordinary mechanical properties of spider dragline silk.</title>
        <authorList>
            <person name="Kono N."/>
            <person name="Nakamura H."/>
            <person name="Mori M."/>
            <person name="Yoshida Y."/>
            <person name="Ohtoshi R."/>
            <person name="Malay A.D."/>
            <person name="Moran D.A.P."/>
            <person name="Tomita M."/>
            <person name="Numata K."/>
            <person name="Arakawa K."/>
        </authorList>
    </citation>
    <scope>NUCLEOTIDE SEQUENCE</scope>
</reference>
<proteinExistence type="predicted"/>
<dbReference type="Proteomes" id="UP000886998">
    <property type="component" value="Unassembled WGS sequence"/>
</dbReference>
<organism evidence="1 2">
    <name type="scientific">Trichonephila inaurata madagascariensis</name>
    <dbReference type="NCBI Taxonomy" id="2747483"/>
    <lineage>
        <taxon>Eukaryota</taxon>
        <taxon>Metazoa</taxon>
        <taxon>Ecdysozoa</taxon>
        <taxon>Arthropoda</taxon>
        <taxon>Chelicerata</taxon>
        <taxon>Arachnida</taxon>
        <taxon>Araneae</taxon>
        <taxon>Araneomorphae</taxon>
        <taxon>Entelegynae</taxon>
        <taxon>Araneoidea</taxon>
        <taxon>Nephilidae</taxon>
        <taxon>Trichonephila</taxon>
        <taxon>Trichonephila inaurata</taxon>
    </lineage>
</organism>
<accession>A0A8X6XLJ5</accession>
<dbReference type="OrthoDB" id="10338255at2759"/>
<name>A0A8X6XLJ5_9ARAC</name>
<dbReference type="EMBL" id="BMAV01010396">
    <property type="protein sequence ID" value="GFY55464.1"/>
    <property type="molecule type" value="Genomic_DNA"/>
</dbReference>
<comment type="caution">
    <text evidence="1">The sequence shown here is derived from an EMBL/GenBank/DDBJ whole genome shotgun (WGS) entry which is preliminary data.</text>
</comment>
<evidence type="ECO:0000313" key="2">
    <source>
        <dbReference type="Proteomes" id="UP000886998"/>
    </source>
</evidence>
<dbReference type="AlphaFoldDB" id="A0A8X6XLJ5"/>
<evidence type="ECO:0000313" key="1">
    <source>
        <dbReference type="EMBL" id="GFY55464.1"/>
    </source>
</evidence>
<keyword evidence="2" id="KW-1185">Reference proteome</keyword>
<protein>
    <submittedName>
        <fullName evidence="1">Uncharacterized protein</fullName>
    </submittedName>
</protein>
<gene>
    <name evidence="1" type="primary">NCL1_47421</name>
    <name evidence="1" type="ORF">TNIN_335981</name>
</gene>
<sequence length="160" mass="18316">MFRSDDDPPTHSNSVAVKCLTVKVHQQRTARHSNDSASNPRYDDDFLNYNINADVCVGESGDQERCDNYIACVKKFPKRLQDQFHTCVRNNYPGGTLGKCNEKSTLFGTSDEFNKYLLCFANNITDKSDLSDDELKQFNDYKKCIQKEGGKCFKEREFPS</sequence>